<evidence type="ECO:0000313" key="3">
    <source>
        <dbReference type="Proteomes" id="UP000031014"/>
    </source>
</evidence>
<keyword evidence="3" id="KW-1185">Reference proteome</keyword>
<name>A0A0A8WZI4_MESS1</name>
<evidence type="ECO:0000313" key="2">
    <source>
        <dbReference type="EMBL" id="GAM13145.1"/>
    </source>
</evidence>
<dbReference type="Proteomes" id="UP000031014">
    <property type="component" value="Unassembled WGS sequence"/>
</dbReference>
<dbReference type="AlphaFoldDB" id="A0A0A8WZI4"/>
<dbReference type="EMBL" id="BASE01000027">
    <property type="protein sequence ID" value="GAM13145.1"/>
    <property type="molecule type" value="Genomic_DNA"/>
</dbReference>
<feature type="transmembrane region" description="Helical" evidence="1">
    <location>
        <begin position="12"/>
        <end position="34"/>
    </location>
</feature>
<dbReference type="Pfam" id="PF10694">
    <property type="entry name" value="DUF2500"/>
    <property type="match status" value="1"/>
</dbReference>
<organism evidence="2 3">
    <name type="scientific">Mesobacillus selenatarsenatis (strain DSM 18680 / JCM 14380 / FERM P-15431 / SF-1)</name>
    <dbReference type="NCBI Taxonomy" id="1321606"/>
    <lineage>
        <taxon>Bacteria</taxon>
        <taxon>Bacillati</taxon>
        <taxon>Bacillota</taxon>
        <taxon>Bacilli</taxon>
        <taxon>Bacillales</taxon>
        <taxon>Bacillaceae</taxon>
        <taxon>Mesobacillus</taxon>
    </lineage>
</organism>
<keyword evidence="1" id="KW-1133">Transmembrane helix</keyword>
<dbReference type="RefSeq" id="WP_156972614.1">
    <property type="nucleotide sequence ID" value="NZ_BASE01000027.1"/>
</dbReference>
<dbReference type="InterPro" id="IPR019635">
    <property type="entry name" value="DUF2500"/>
</dbReference>
<comment type="caution">
    <text evidence="2">The sequence shown here is derived from an EMBL/GenBank/DDBJ whole genome shotgun (WGS) entry which is preliminary data.</text>
</comment>
<reference evidence="2 3" key="1">
    <citation type="submission" date="2013-06" db="EMBL/GenBank/DDBJ databases">
        <title>Whole genome shotgun sequence of Bacillus selenatarsenatis SF-1.</title>
        <authorList>
            <person name="Kuroda M."/>
            <person name="Sei K."/>
            <person name="Yamashita M."/>
            <person name="Ike M."/>
        </authorList>
    </citation>
    <scope>NUCLEOTIDE SEQUENCE [LARGE SCALE GENOMIC DNA]</scope>
    <source>
        <strain evidence="2 3">SF-1</strain>
    </source>
</reference>
<keyword evidence="1" id="KW-0472">Membrane</keyword>
<dbReference type="OrthoDB" id="282886at2"/>
<proteinExistence type="predicted"/>
<sequence length="121" mass="13607">MMVETQGDFMLTFAPIFMGAIFILVFGIIIFTIIKSIGTWSKNNQSPRLTSNAKVVTKRTSVRGGGETHARNIYYVTFEFDSGDRLELQVDGREYGQLVEGDDGDLSFQGTRYLGFTRHPL</sequence>
<dbReference type="STRING" id="1321606.SAMD00020551_1283"/>
<protein>
    <submittedName>
        <fullName evidence="2">Conserved domain protein, histidine-rich</fullName>
    </submittedName>
</protein>
<gene>
    <name evidence="2" type="ORF">SAMD00020551_1283</name>
</gene>
<dbReference type="Gene3D" id="2.40.50.660">
    <property type="match status" value="1"/>
</dbReference>
<evidence type="ECO:0000256" key="1">
    <source>
        <dbReference type="SAM" id="Phobius"/>
    </source>
</evidence>
<keyword evidence="1" id="KW-0812">Transmembrane</keyword>
<accession>A0A0A8WZI4</accession>